<evidence type="ECO:0000256" key="5">
    <source>
        <dbReference type="ARBA" id="ARBA00022801"/>
    </source>
</evidence>
<evidence type="ECO:0000256" key="6">
    <source>
        <dbReference type="ARBA" id="ARBA00022833"/>
    </source>
</evidence>
<dbReference type="SUPFAM" id="SSF102712">
    <property type="entry name" value="JAB1/MPN domain"/>
    <property type="match status" value="1"/>
</dbReference>
<dbReference type="FunFam" id="3.40.140.10:FF:000042">
    <property type="entry name" value="Mov34/MPN/PAD-1 family protein"/>
    <property type="match status" value="1"/>
</dbReference>
<evidence type="ECO:0000256" key="2">
    <source>
        <dbReference type="ARBA" id="ARBA00022670"/>
    </source>
</evidence>
<dbReference type="GO" id="GO:0006281">
    <property type="term" value="P:DNA repair"/>
    <property type="evidence" value="ECO:0007669"/>
    <property type="project" value="InterPro"/>
</dbReference>
<dbReference type="Pfam" id="PF01398">
    <property type="entry name" value="JAB"/>
    <property type="match status" value="1"/>
</dbReference>
<sequence length="489" mass="53424">MSLTGVKMTEEVWLTCLTHALSTETEEIVGLLLGDIEYAKDGNVTALIWGASPQSRSDRRKDRVETKPEQLAAASAQAEISLTALHRMTASTGRTTRVIGWYHSHPHITVLPSHVDVRTQAMYQLLDPGFIGLIFSCFNEDVNKVGRIQVIAFQSSDGKQNNMLRPVSAVPVNKSSIIELDSSSSDIASLEGPELDTADSRASAGPSKIATMPFYAVSDHTLCGVWLICSVPSIAFVLKILPRSSYFPSIMYTVASHGAAGGPRSLGLGDFFANADANYVGRERIGGNYYSSNSGDKLTDIDPMDMSESMQEAMHRSNLDMSGAEYSRREIPLHVLPTCSLLKLDSPLLSFGDLQRVLYEEERGAYNQAILQNMRNGKVHPLTFIHHTATYQASMCKLIEYCLSPAINALQGRLRENEIRLATLTDEAKTLEMETSKGSELSSRSPRQVPSPGHRGSALSGQRDFHGSSESFSSRTVASPGRRSRTSST</sequence>
<dbReference type="InterPro" id="IPR037518">
    <property type="entry name" value="MPN"/>
</dbReference>
<dbReference type="Gene3D" id="3.40.140.10">
    <property type="entry name" value="Cytidine Deaminase, domain 2"/>
    <property type="match status" value="1"/>
</dbReference>
<keyword evidence="3" id="KW-0479">Metal-binding</keyword>
<dbReference type="Pfam" id="PF18110">
    <property type="entry name" value="BRCC36_C"/>
    <property type="match status" value="1"/>
</dbReference>
<proteinExistence type="inferred from homology"/>
<dbReference type="GO" id="GO:0046872">
    <property type="term" value="F:metal ion binding"/>
    <property type="evidence" value="ECO:0007669"/>
    <property type="project" value="UniProtKB-KW"/>
</dbReference>
<dbReference type="EMBL" id="JADGMS010000001">
    <property type="protein sequence ID" value="KAF9689944.1"/>
    <property type="molecule type" value="Genomic_DNA"/>
</dbReference>
<keyword evidence="11" id="KW-1185">Reference proteome</keyword>
<evidence type="ECO:0000256" key="7">
    <source>
        <dbReference type="ARBA" id="ARBA00023049"/>
    </source>
</evidence>
<dbReference type="InterPro" id="IPR050242">
    <property type="entry name" value="JAMM_MPN+_peptidase_M67A"/>
</dbReference>
<keyword evidence="4" id="KW-0833">Ubl conjugation pathway</keyword>
<dbReference type="PROSITE" id="PS50249">
    <property type="entry name" value="MPN"/>
    <property type="match status" value="1"/>
</dbReference>
<gene>
    <name evidence="10" type="ORF">SADUNF_Sadunf01G0144800</name>
</gene>
<dbReference type="InterPro" id="IPR033860">
    <property type="entry name" value="MPN_BRCC36"/>
</dbReference>
<keyword evidence="6" id="KW-0862">Zinc</keyword>
<evidence type="ECO:0000256" key="8">
    <source>
        <dbReference type="SAM" id="MobiDB-lite"/>
    </source>
</evidence>
<dbReference type="GO" id="GO:0008237">
    <property type="term" value="F:metallopeptidase activity"/>
    <property type="evidence" value="ECO:0007669"/>
    <property type="project" value="UniProtKB-KW"/>
</dbReference>
<keyword evidence="5" id="KW-0378">Hydrolase</keyword>
<reference evidence="10 11" key="1">
    <citation type="submission" date="2020-10" db="EMBL/GenBank/DDBJ databases">
        <title>Plant Genome Project.</title>
        <authorList>
            <person name="Zhang R.-G."/>
        </authorList>
    </citation>
    <scope>NUCLEOTIDE SEQUENCE [LARGE SCALE GENOMIC DNA]</scope>
    <source>
        <strain evidence="10">FAFU-HL-1</strain>
        <tissue evidence="10">Leaf</tissue>
    </source>
</reference>
<keyword evidence="2" id="KW-0645">Protease</keyword>
<dbReference type="PANTHER" id="PTHR10410">
    <property type="entry name" value="EUKARYOTIC TRANSLATION INITIATION FACTOR 3 -RELATED"/>
    <property type="match status" value="1"/>
</dbReference>
<organism evidence="10 11">
    <name type="scientific">Salix dunnii</name>
    <dbReference type="NCBI Taxonomy" id="1413687"/>
    <lineage>
        <taxon>Eukaryota</taxon>
        <taxon>Viridiplantae</taxon>
        <taxon>Streptophyta</taxon>
        <taxon>Embryophyta</taxon>
        <taxon>Tracheophyta</taxon>
        <taxon>Spermatophyta</taxon>
        <taxon>Magnoliopsida</taxon>
        <taxon>eudicotyledons</taxon>
        <taxon>Gunneridae</taxon>
        <taxon>Pentapetalae</taxon>
        <taxon>rosids</taxon>
        <taxon>fabids</taxon>
        <taxon>Malpighiales</taxon>
        <taxon>Salicaceae</taxon>
        <taxon>Saliceae</taxon>
        <taxon>Salix</taxon>
    </lineage>
</organism>
<dbReference type="SMART" id="SM00232">
    <property type="entry name" value="JAB_MPN"/>
    <property type="match status" value="1"/>
</dbReference>
<feature type="domain" description="MPN" evidence="9">
    <location>
        <begin position="6"/>
        <end position="159"/>
    </location>
</feature>
<dbReference type="GO" id="GO:0006508">
    <property type="term" value="P:proteolysis"/>
    <property type="evidence" value="ECO:0007669"/>
    <property type="project" value="UniProtKB-KW"/>
</dbReference>
<feature type="compositionally biased region" description="Polar residues" evidence="8">
    <location>
        <begin position="438"/>
        <end position="448"/>
    </location>
</feature>
<dbReference type="InterPro" id="IPR040749">
    <property type="entry name" value="BRCC36_C"/>
</dbReference>
<dbReference type="GO" id="GO:0070536">
    <property type="term" value="P:protein K63-linked deubiquitination"/>
    <property type="evidence" value="ECO:0007669"/>
    <property type="project" value="InterPro"/>
</dbReference>
<dbReference type="Proteomes" id="UP000657918">
    <property type="component" value="Unassembled WGS sequence"/>
</dbReference>
<dbReference type="GO" id="GO:0004843">
    <property type="term" value="F:cysteine-type deubiquitinase activity"/>
    <property type="evidence" value="ECO:0007669"/>
    <property type="project" value="InterPro"/>
</dbReference>
<evidence type="ECO:0000256" key="3">
    <source>
        <dbReference type="ARBA" id="ARBA00022723"/>
    </source>
</evidence>
<dbReference type="CDD" id="cd08068">
    <property type="entry name" value="MPN_BRCC36"/>
    <property type="match status" value="1"/>
</dbReference>
<comment type="caution">
    <text evidence="10">The sequence shown here is derived from an EMBL/GenBank/DDBJ whole genome shotgun (WGS) entry which is preliminary data.</text>
</comment>
<keyword evidence="7" id="KW-0482">Metalloprotease</keyword>
<feature type="compositionally biased region" description="Polar residues" evidence="8">
    <location>
        <begin position="468"/>
        <end position="477"/>
    </location>
</feature>
<feature type="region of interest" description="Disordered" evidence="8">
    <location>
        <begin position="431"/>
        <end position="489"/>
    </location>
</feature>
<name>A0A835NCC2_9ROSI</name>
<protein>
    <recommendedName>
        <fullName evidence="9">MPN domain-containing protein</fullName>
    </recommendedName>
</protein>
<evidence type="ECO:0000313" key="11">
    <source>
        <dbReference type="Proteomes" id="UP000657918"/>
    </source>
</evidence>
<dbReference type="GO" id="GO:0070552">
    <property type="term" value="C:BRISC complex"/>
    <property type="evidence" value="ECO:0007669"/>
    <property type="project" value="InterPro"/>
</dbReference>
<dbReference type="AlphaFoldDB" id="A0A835NCC2"/>
<comment type="similarity">
    <text evidence="1">Belongs to the peptidase M67A family. BRCC36 subfamily.</text>
</comment>
<dbReference type="OrthoDB" id="446074at2759"/>
<evidence type="ECO:0000259" key="9">
    <source>
        <dbReference type="PROSITE" id="PS50249"/>
    </source>
</evidence>
<accession>A0A835NCC2</accession>
<evidence type="ECO:0000256" key="4">
    <source>
        <dbReference type="ARBA" id="ARBA00022786"/>
    </source>
</evidence>
<evidence type="ECO:0000313" key="10">
    <source>
        <dbReference type="EMBL" id="KAF9689944.1"/>
    </source>
</evidence>
<evidence type="ECO:0000256" key="1">
    <source>
        <dbReference type="ARBA" id="ARBA00008021"/>
    </source>
</evidence>
<dbReference type="InterPro" id="IPR000555">
    <property type="entry name" value="JAMM/MPN+_dom"/>
</dbReference>